<reference evidence="4 5" key="1">
    <citation type="submission" date="2012-12" db="EMBL/GenBank/DDBJ databases">
        <title>Novel taxa of Listeriaceae from agricultural environments in the United States.</title>
        <authorList>
            <person name="den Bakker H.C."/>
            <person name="Allred A."/>
            <person name="Warchocki S."/>
            <person name="Wright E.M."/>
            <person name="Burrell A."/>
            <person name="Nightingale K.K."/>
            <person name="Kephart D."/>
            <person name="Wiedmann M."/>
        </authorList>
    </citation>
    <scope>NUCLEOTIDE SEQUENCE [LARGE SCALE GENOMIC DNA]</scope>
    <source>
        <strain evidence="4 5">FSL S10-1203</strain>
    </source>
</reference>
<name>W7DI98_9LIST</name>
<protein>
    <submittedName>
        <fullName evidence="4">Putative capsular polysaccharide synthesis enzyme</fullName>
    </submittedName>
</protein>
<evidence type="ECO:0000313" key="5">
    <source>
        <dbReference type="Proteomes" id="UP000019241"/>
    </source>
</evidence>
<dbReference type="InterPro" id="IPR001296">
    <property type="entry name" value="Glyco_trans_1"/>
</dbReference>
<evidence type="ECO:0000313" key="4">
    <source>
        <dbReference type="EMBL" id="EUJ51474.1"/>
    </source>
</evidence>
<accession>W7DI98</accession>
<gene>
    <name evidence="4" type="ORF">MCOL2_15282</name>
</gene>
<dbReference type="PATRIC" id="fig|1265822.4.peg.3106"/>
<dbReference type="AlphaFoldDB" id="W7DI98"/>
<keyword evidence="1" id="KW-0328">Glycosyltransferase</keyword>
<dbReference type="Gene3D" id="3.40.50.2000">
    <property type="entry name" value="Glycogen Phosphorylase B"/>
    <property type="match status" value="2"/>
</dbReference>
<proteinExistence type="predicted"/>
<dbReference type="GO" id="GO:0016757">
    <property type="term" value="F:glycosyltransferase activity"/>
    <property type="evidence" value="ECO:0007669"/>
    <property type="project" value="UniProtKB-KW"/>
</dbReference>
<organism evidence="4 5">
    <name type="scientific">Listeria fleischmannii FSL S10-1203</name>
    <dbReference type="NCBI Taxonomy" id="1265822"/>
    <lineage>
        <taxon>Bacteria</taxon>
        <taxon>Bacillati</taxon>
        <taxon>Bacillota</taxon>
        <taxon>Bacilli</taxon>
        <taxon>Bacillales</taxon>
        <taxon>Listeriaceae</taxon>
        <taxon>Listeria</taxon>
    </lineage>
</organism>
<sequence length="384" mass="45264">MAMLNSKKVMMFSSVHVWNDTRIYYKEAISLADAGFKVHFYAIENGMELVSHPNITVILLNESKSRLSRPLRWHYLYQAAKKTDAKFYHFHDPELLLLMPRLKKHKPHATFIYDMHENFTKDLLTKKWIPTKFSRKVVSWFARWMETITMKYLDYIIFAEKSYAESYKHISCQKIEVLNYPTYQKRVFKHKIFSTVFNIVYVGSITEDRGVFEMLEVISILKKRHDSQFKLQLVGPVAADLDKKIQAFIYEHRLHEIVELHGRIPYPEIWEIYAHADIGICILHPLPNYVKSLPTKLFEYMAAALPIVASHFTSWEQLIEKHQAGFTVDPFDLETMAAEISTYSKEKELLTKMGNNGRKAYEEAYHWEIEAQKMIQAIYTTSEK</sequence>
<comment type="caution">
    <text evidence="4">The sequence shown here is derived from an EMBL/GenBank/DDBJ whole genome shotgun (WGS) entry which is preliminary data.</text>
</comment>
<dbReference type="PANTHER" id="PTHR12526">
    <property type="entry name" value="GLYCOSYLTRANSFERASE"/>
    <property type="match status" value="1"/>
</dbReference>
<evidence type="ECO:0000256" key="2">
    <source>
        <dbReference type="ARBA" id="ARBA00022679"/>
    </source>
</evidence>
<feature type="domain" description="Glycosyl transferase family 1" evidence="3">
    <location>
        <begin position="188"/>
        <end position="359"/>
    </location>
</feature>
<dbReference type="EMBL" id="AODM01000052">
    <property type="protein sequence ID" value="EUJ51474.1"/>
    <property type="molecule type" value="Genomic_DNA"/>
</dbReference>
<keyword evidence="2" id="KW-0808">Transferase</keyword>
<dbReference type="PANTHER" id="PTHR12526:SF629">
    <property type="entry name" value="TEICHURONIC ACID BIOSYNTHESIS GLYCOSYLTRANSFERASE TUAH-RELATED"/>
    <property type="match status" value="1"/>
</dbReference>
<evidence type="ECO:0000256" key="1">
    <source>
        <dbReference type="ARBA" id="ARBA00022676"/>
    </source>
</evidence>
<dbReference type="Pfam" id="PF00534">
    <property type="entry name" value="Glycos_transf_1"/>
    <property type="match status" value="1"/>
</dbReference>
<dbReference type="SUPFAM" id="SSF53756">
    <property type="entry name" value="UDP-Glycosyltransferase/glycogen phosphorylase"/>
    <property type="match status" value="1"/>
</dbReference>
<dbReference type="Proteomes" id="UP000019241">
    <property type="component" value="Unassembled WGS sequence"/>
</dbReference>
<dbReference type="CDD" id="cd03794">
    <property type="entry name" value="GT4_WbuB-like"/>
    <property type="match status" value="1"/>
</dbReference>
<evidence type="ECO:0000259" key="3">
    <source>
        <dbReference type="Pfam" id="PF00534"/>
    </source>
</evidence>